<dbReference type="WBParaSite" id="sdigi.contig1068.g10157.t1">
    <property type="protein sequence ID" value="sdigi.contig1068.g10157.t1"/>
    <property type="gene ID" value="sdigi.contig1068.g10157"/>
</dbReference>
<protein>
    <submittedName>
        <fullName evidence="2">Uncharacterized protein</fullName>
    </submittedName>
</protein>
<evidence type="ECO:0000313" key="2">
    <source>
        <dbReference type="WBParaSite" id="sdigi.contig1068.g10157.t1"/>
    </source>
</evidence>
<dbReference type="AlphaFoldDB" id="A0A915PJD3"/>
<proteinExistence type="predicted"/>
<keyword evidence="1" id="KW-1185">Reference proteome</keyword>
<reference evidence="2" key="1">
    <citation type="submission" date="2022-11" db="UniProtKB">
        <authorList>
            <consortium name="WormBaseParasite"/>
        </authorList>
    </citation>
    <scope>IDENTIFICATION</scope>
</reference>
<evidence type="ECO:0000313" key="1">
    <source>
        <dbReference type="Proteomes" id="UP000887581"/>
    </source>
</evidence>
<dbReference type="Proteomes" id="UP000887581">
    <property type="component" value="Unplaced"/>
</dbReference>
<name>A0A915PJD3_9BILA</name>
<sequence length="110" mass="12688">MMINLNIISASSLSLPTSSSSWSSFFTPSSLLSQSVKYREVKNLCGKEHIELDYNQPEYVITFPADNQIKLTDNSDYGNSERNYLKSNDEIEQQLPHPLKFYHSNDIFIY</sequence>
<accession>A0A915PJD3</accession>
<organism evidence="1 2">
    <name type="scientific">Setaria digitata</name>
    <dbReference type="NCBI Taxonomy" id="48799"/>
    <lineage>
        <taxon>Eukaryota</taxon>
        <taxon>Metazoa</taxon>
        <taxon>Ecdysozoa</taxon>
        <taxon>Nematoda</taxon>
        <taxon>Chromadorea</taxon>
        <taxon>Rhabditida</taxon>
        <taxon>Spirurina</taxon>
        <taxon>Spiruromorpha</taxon>
        <taxon>Filarioidea</taxon>
        <taxon>Setariidae</taxon>
        <taxon>Setaria</taxon>
    </lineage>
</organism>